<dbReference type="InterPro" id="IPR038717">
    <property type="entry name" value="Tc1-like_DDE_dom"/>
</dbReference>
<dbReference type="EMBL" id="GAKP01001027">
    <property type="protein sequence ID" value="JAC57925.1"/>
    <property type="molecule type" value="Transcribed_RNA"/>
</dbReference>
<dbReference type="Pfam" id="PF11427">
    <property type="entry name" value="HTH_Tnp_Tc3_1"/>
    <property type="match status" value="1"/>
</dbReference>
<feature type="domain" description="Transposase Tc1-like" evidence="2">
    <location>
        <begin position="69"/>
        <end position="134"/>
    </location>
</feature>
<protein>
    <submittedName>
        <fullName evidence="5">Transposable element Tc3 transposase</fullName>
    </submittedName>
</protein>
<dbReference type="Pfam" id="PF13358">
    <property type="entry name" value="DDE_3"/>
    <property type="match status" value="1"/>
</dbReference>
<reference evidence="5" key="1">
    <citation type="journal article" date="2014" name="BMC Genomics">
        <title>Characterizing the developmental transcriptome of the oriental fruit fly, Bactrocera dorsalis (Diptera: Tephritidae) through comparative genomic analysis with Drosophila melanogaster utilizing modENCODE datasets.</title>
        <authorList>
            <person name="Geib S.M."/>
            <person name="Calla B."/>
            <person name="Hall B."/>
            <person name="Hou S."/>
            <person name="Manoukis N.C."/>
        </authorList>
    </citation>
    <scope>NUCLEOTIDE SEQUENCE</scope>
    <source>
        <strain evidence="5">Punador</strain>
    </source>
</reference>
<dbReference type="InterPro" id="IPR052338">
    <property type="entry name" value="Transposase_5"/>
</dbReference>
<accession>A0A034WUQ1</accession>
<dbReference type="InterPro" id="IPR036397">
    <property type="entry name" value="RNaseH_sf"/>
</dbReference>
<comment type="subcellular location">
    <subcellularLocation>
        <location evidence="1">Nucleus</location>
    </subcellularLocation>
</comment>
<evidence type="ECO:0000313" key="5">
    <source>
        <dbReference type="EMBL" id="JAC57925.1"/>
    </source>
</evidence>
<dbReference type="Gene3D" id="3.30.420.10">
    <property type="entry name" value="Ribonuclease H-like superfamily/Ribonuclease H"/>
    <property type="match status" value="1"/>
</dbReference>
<feature type="domain" description="Tc1-like transposase DDE" evidence="4">
    <location>
        <begin position="142"/>
        <end position="250"/>
    </location>
</feature>
<dbReference type="InterPro" id="IPR002492">
    <property type="entry name" value="Transposase_Tc1-like"/>
</dbReference>
<name>A0A034WUQ1_BACDO</name>
<evidence type="ECO:0000259" key="4">
    <source>
        <dbReference type="Pfam" id="PF13358"/>
    </source>
</evidence>
<dbReference type="GO" id="GO:0015074">
    <property type="term" value="P:DNA integration"/>
    <property type="evidence" value="ECO:0007669"/>
    <property type="project" value="InterPro"/>
</dbReference>
<evidence type="ECO:0000259" key="2">
    <source>
        <dbReference type="Pfam" id="PF01498"/>
    </source>
</evidence>
<dbReference type="GO" id="GO:0005634">
    <property type="term" value="C:nucleus"/>
    <property type="evidence" value="ECO:0007669"/>
    <property type="project" value="UniProtKB-SubCell"/>
</dbReference>
<proteinExistence type="predicted"/>
<evidence type="ECO:0000259" key="3">
    <source>
        <dbReference type="Pfam" id="PF11427"/>
    </source>
</evidence>
<gene>
    <name evidence="5" type="primary">TC3A</name>
</gene>
<dbReference type="PANTHER" id="PTHR23022">
    <property type="entry name" value="TRANSPOSABLE ELEMENT-RELATED"/>
    <property type="match status" value="1"/>
</dbReference>
<dbReference type="SUPFAM" id="SSF46689">
    <property type="entry name" value="Homeodomain-like"/>
    <property type="match status" value="1"/>
</dbReference>
<dbReference type="InterPro" id="IPR025898">
    <property type="entry name" value="Tc3_transposase_DNA-bd_dom"/>
</dbReference>
<dbReference type="AlphaFoldDB" id="A0A034WUQ1"/>
<dbReference type="PANTHER" id="PTHR23022:SF129">
    <property type="entry name" value="TRANSPOSABLE ELEMENT TC3 TRANSPOSASE"/>
    <property type="match status" value="1"/>
</dbReference>
<dbReference type="GO" id="GO:0003677">
    <property type="term" value="F:DNA binding"/>
    <property type="evidence" value="ECO:0007669"/>
    <property type="project" value="InterPro"/>
</dbReference>
<evidence type="ECO:0000256" key="1">
    <source>
        <dbReference type="ARBA" id="ARBA00004123"/>
    </source>
</evidence>
<dbReference type="GO" id="GO:0006313">
    <property type="term" value="P:DNA transposition"/>
    <property type="evidence" value="ECO:0007669"/>
    <property type="project" value="InterPro"/>
</dbReference>
<dbReference type="Pfam" id="PF01498">
    <property type="entry name" value="HTH_Tnp_Tc3_2"/>
    <property type="match status" value="1"/>
</dbReference>
<dbReference type="InterPro" id="IPR009057">
    <property type="entry name" value="Homeodomain-like_sf"/>
</dbReference>
<sequence length="254" mass="29697">MARQKFLNDVEKGQIKILKENGLSNRAISRQIKRSEKVVRNFLRLGDKYGISNRNSKRNTKITRRQVNIIKEEATKNRLSASKIVAKLNLPIGKRRVQKILAADKYIKWKKQLKKPQLTHAHKVARLKFAKEHMSWTDCWHDVIFSDEKKFNLDGPDGFSYYWHDLRENNPPRMSRNFGGGSVMVWGGFSYHGKLKLCFITTKMDSEKYIEMLDDVLIEYLEDNVEVTFTFQQDNASIHVSKKAKEFFASRSIP</sequence>
<organism evidence="5">
    <name type="scientific">Bactrocera dorsalis</name>
    <name type="common">Oriental fruit fly</name>
    <name type="synonym">Dacus dorsalis</name>
    <dbReference type="NCBI Taxonomy" id="27457"/>
    <lineage>
        <taxon>Eukaryota</taxon>
        <taxon>Metazoa</taxon>
        <taxon>Ecdysozoa</taxon>
        <taxon>Arthropoda</taxon>
        <taxon>Hexapoda</taxon>
        <taxon>Insecta</taxon>
        <taxon>Pterygota</taxon>
        <taxon>Neoptera</taxon>
        <taxon>Endopterygota</taxon>
        <taxon>Diptera</taxon>
        <taxon>Brachycera</taxon>
        <taxon>Muscomorpha</taxon>
        <taxon>Tephritoidea</taxon>
        <taxon>Tephritidae</taxon>
        <taxon>Bactrocera</taxon>
        <taxon>Bactrocera</taxon>
    </lineage>
</organism>
<dbReference type="Gene3D" id="1.10.10.60">
    <property type="entry name" value="Homeodomain-like"/>
    <property type="match status" value="1"/>
</dbReference>
<feature type="non-terminal residue" evidence="5">
    <location>
        <position position="254"/>
    </location>
</feature>
<feature type="domain" description="Tc3 transposase DNA binding" evidence="3">
    <location>
        <begin position="7"/>
        <end position="52"/>
    </location>
</feature>